<evidence type="ECO:0000256" key="2">
    <source>
        <dbReference type="SAM" id="SignalP"/>
    </source>
</evidence>
<feature type="chain" id="PRO_5045733183" evidence="2">
    <location>
        <begin position="26"/>
        <end position="786"/>
    </location>
</feature>
<keyword evidence="1" id="KW-0472">Membrane</keyword>
<name>A0ABW4QFH2_9BACL</name>
<keyword evidence="1" id="KW-1133">Transmembrane helix</keyword>
<evidence type="ECO:0000313" key="3">
    <source>
        <dbReference type="EMBL" id="MFD1862314.1"/>
    </source>
</evidence>
<dbReference type="EMBL" id="JBHUFW010000004">
    <property type="protein sequence ID" value="MFD1862314.1"/>
    <property type="molecule type" value="Genomic_DNA"/>
</dbReference>
<keyword evidence="2" id="KW-0732">Signal</keyword>
<keyword evidence="4" id="KW-1185">Reference proteome</keyword>
<gene>
    <name evidence="3" type="ORF">ACFSDB_05200</name>
</gene>
<keyword evidence="1" id="KW-0812">Transmembrane</keyword>
<feature type="transmembrane region" description="Helical" evidence="1">
    <location>
        <begin position="391"/>
        <end position="411"/>
    </location>
</feature>
<comment type="caution">
    <text evidence="3">The sequence shown here is derived from an EMBL/GenBank/DDBJ whole genome shotgun (WGS) entry which is preliminary data.</text>
</comment>
<feature type="transmembrane region" description="Helical" evidence="1">
    <location>
        <begin position="362"/>
        <end position="382"/>
    </location>
</feature>
<organism evidence="3 4">
    <name type="scientific">Planococcus chinensis</name>
    <dbReference type="NCBI Taxonomy" id="272917"/>
    <lineage>
        <taxon>Bacteria</taxon>
        <taxon>Bacillati</taxon>
        <taxon>Bacillota</taxon>
        <taxon>Bacilli</taxon>
        <taxon>Bacillales</taxon>
        <taxon>Caryophanaceae</taxon>
        <taxon>Planococcus</taxon>
    </lineage>
</organism>
<sequence length="786" mass="84827">MSKKLLAFCASAFILLFFMMPQAPLASPQITIETEAGIQNKVKYDKGVPVRITLSNSGSDFSGDLVINYSETYNLGAGLAVPVELAAGETKTLQVAIPGLTDMYMMNGTQQQMIFLYEGGWENGDAIAFKGSKTLKANLFDPASLFIGTLTNNSDRLIALKELGAKGQGSVEVFHLNQLEQFALPREAMGWEFIDYLLIDEFAYGDLPEPVQEAVLQWVREGGHVVVGSTENMQLAMGNLSGYLPLQLGSSEQAAIPSLAKPVPAFEAELAEGAQALMESNGQVLAGRMPIGSGALTQTSFSLGDEPVASQEAYTAVMQNFFKTSAANQAAMNYGQPLKEVISYEIGSVNELFESFQVSKTLIISIILIYIVLIVPVLYIILKKKDKREMAWIAIPVAAVLVSVGLFAVGAKDRIANPQVQQTGFFIADPSGGLNGYYMHTLLSNRGGDYQFTAPASTSMTFSRSEEFMQQSPQKAAIVEPLAKGNSLTVRDMRYWSVGSIIGESYIEDAGNYGIQLAVENRRVSGTVKNNFPFALEDVSIWTGTRLIALGDLAPGEQLEVNAKIQSDLLAPAAQIGSGNSYQPIADVEELQKARKQSVLSVSYNEMDGEAKAPYIAGYAKDAIVPIALEGKRAAVSAVHLIAQPFEPEIKLSGEISLNSDAFGMDLTGTSATSFFEQISNDPYLYYLENGKYEMTYQLPKTLQGTATVWNELTVSSSKPGLTATLVHAKKGEAVELPNKQTVLTESVGDFITDDGTITIQLEMNASGNSPEVTVPKIKLKGEMAP</sequence>
<dbReference type="Proteomes" id="UP001597273">
    <property type="component" value="Unassembled WGS sequence"/>
</dbReference>
<protein>
    <submittedName>
        <fullName evidence="3">Uncharacterized protein</fullName>
    </submittedName>
</protein>
<evidence type="ECO:0000313" key="4">
    <source>
        <dbReference type="Proteomes" id="UP001597273"/>
    </source>
</evidence>
<proteinExistence type="predicted"/>
<reference evidence="4" key="1">
    <citation type="journal article" date="2019" name="Int. J. Syst. Evol. Microbiol.">
        <title>The Global Catalogue of Microorganisms (GCM) 10K type strain sequencing project: providing services to taxonomists for standard genome sequencing and annotation.</title>
        <authorList>
            <consortium name="The Broad Institute Genomics Platform"/>
            <consortium name="The Broad Institute Genome Sequencing Center for Infectious Disease"/>
            <person name="Wu L."/>
            <person name="Ma J."/>
        </authorList>
    </citation>
    <scope>NUCLEOTIDE SEQUENCE [LARGE SCALE GENOMIC DNA]</scope>
    <source>
        <strain evidence="4">CGMCC 1.15475</strain>
    </source>
</reference>
<evidence type="ECO:0000256" key="1">
    <source>
        <dbReference type="SAM" id="Phobius"/>
    </source>
</evidence>
<accession>A0ABW4QFH2</accession>
<feature type="signal peptide" evidence="2">
    <location>
        <begin position="1"/>
        <end position="25"/>
    </location>
</feature>
<dbReference type="RefSeq" id="WP_204892645.1">
    <property type="nucleotide sequence ID" value="NZ_JBHUFW010000004.1"/>
</dbReference>